<dbReference type="WBParaSite" id="HNAJ_0001075901-mRNA-1">
    <property type="protein sequence ID" value="HNAJ_0001075901-mRNA-1"/>
    <property type="gene ID" value="HNAJ_0001075901"/>
</dbReference>
<sequence>MAVNNAYLKSISGIIKLSICITLIITLICACVHCVSYRVFFLLVSLFGFIFEAGFYFSYLFNLTSKISLNWPFVDFITSAVLAGLSFINFCVACAFASGRPQDGASAFFWLVAIILLCIDLYYCMRAWRGGSTRNVPAGASGNQAAAPSSYPTYPNTTDGNLEYVN</sequence>
<dbReference type="InterPro" id="IPR050578">
    <property type="entry name" value="MARVEL-CKLF_proteins"/>
</dbReference>
<dbReference type="OrthoDB" id="6272824at2759"/>
<evidence type="ECO:0000313" key="9">
    <source>
        <dbReference type="EMBL" id="VDO08700.1"/>
    </source>
</evidence>
<name>A0A0R3TSV8_RODNA</name>
<accession>A0A0R3TSV8</accession>
<protein>
    <submittedName>
        <fullName evidence="11">MARVEL domain-containing protein</fullName>
    </submittedName>
</protein>
<feature type="domain" description="MARVEL" evidence="8">
    <location>
        <begin position="7"/>
        <end position="129"/>
    </location>
</feature>
<keyword evidence="3 7" id="KW-1133">Transmembrane helix</keyword>
<evidence type="ECO:0000259" key="8">
    <source>
        <dbReference type="PROSITE" id="PS51225"/>
    </source>
</evidence>
<evidence type="ECO:0000256" key="7">
    <source>
        <dbReference type="SAM" id="Phobius"/>
    </source>
</evidence>
<feature type="transmembrane region" description="Helical" evidence="7">
    <location>
        <begin position="73"/>
        <end position="98"/>
    </location>
</feature>
<keyword evidence="4 5" id="KW-0472">Membrane</keyword>
<feature type="transmembrane region" description="Helical" evidence="7">
    <location>
        <begin position="39"/>
        <end position="61"/>
    </location>
</feature>
<dbReference type="Proteomes" id="UP000278807">
    <property type="component" value="Unassembled WGS sequence"/>
</dbReference>
<gene>
    <name evidence="9" type="ORF">HNAJ_LOCUS10754</name>
</gene>
<reference evidence="9 10" key="2">
    <citation type="submission" date="2018-11" db="EMBL/GenBank/DDBJ databases">
        <authorList>
            <consortium name="Pathogen Informatics"/>
        </authorList>
    </citation>
    <scope>NUCLEOTIDE SEQUENCE [LARGE SCALE GENOMIC DNA]</scope>
</reference>
<dbReference type="PANTHER" id="PTHR22776">
    <property type="entry name" value="MARVEL-CONTAINING POTENTIAL LIPID RAFT-ASSOCIATED PROTEIN"/>
    <property type="match status" value="1"/>
</dbReference>
<evidence type="ECO:0000256" key="4">
    <source>
        <dbReference type="ARBA" id="ARBA00023136"/>
    </source>
</evidence>
<reference evidence="11" key="1">
    <citation type="submission" date="2017-02" db="UniProtKB">
        <authorList>
            <consortium name="WormBaseParasite"/>
        </authorList>
    </citation>
    <scope>IDENTIFICATION</scope>
</reference>
<proteinExistence type="predicted"/>
<evidence type="ECO:0000313" key="11">
    <source>
        <dbReference type="WBParaSite" id="HNAJ_0001075901-mRNA-1"/>
    </source>
</evidence>
<feature type="transmembrane region" description="Helical" evidence="7">
    <location>
        <begin position="104"/>
        <end position="124"/>
    </location>
</feature>
<keyword evidence="2 5" id="KW-0812">Transmembrane</keyword>
<dbReference type="InterPro" id="IPR008253">
    <property type="entry name" value="Marvel"/>
</dbReference>
<feature type="region of interest" description="Disordered" evidence="6">
    <location>
        <begin position="140"/>
        <end position="166"/>
    </location>
</feature>
<dbReference type="EMBL" id="UZAE01013203">
    <property type="protein sequence ID" value="VDO08700.1"/>
    <property type="molecule type" value="Genomic_DNA"/>
</dbReference>
<organism evidence="11">
    <name type="scientific">Rodentolepis nana</name>
    <name type="common">Dwarf tapeworm</name>
    <name type="synonym">Hymenolepis nana</name>
    <dbReference type="NCBI Taxonomy" id="102285"/>
    <lineage>
        <taxon>Eukaryota</taxon>
        <taxon>Metazoa</taxon>
        <taxon>Spiralia</taxon>
        <taxon>Lophotrochozoa</taxon>
        <taxon>Platyhelminthes</taxon>
        <taxon>Cestoda</taxon>
        <taxon>Eucestoda</taxon>
        <taxon>Cyclophyllidea</taxon>
        <taxon>Hymenolepididae</taxon>
        <taxon>Rodentolepis</taxon>
    </lineage>
</organism>
<evidence type="ECO:0000256" key="2">
    <source>
        <dbReference type="ARBA" id="ARBA00022692"/>
    </source>
</evidence>
<evidence type="ECO:0000313" key="10">
    <source>
        <dbReference type="Proteomes" id="UP000278807"/>
    </source>
</evidence>
<evidence type="ECO:0000256" key="5">
    <source>
        <dbReference type="PROSITE-ProRule" id="PRU00581"/>
    </source>
</evidence>
<comment type="subcellular location">
    <subcellularLocation>
        <location evidence="1">Membrane</location>
        <topology evidence="1">Multi-pass membrane protein</topology>
    </subcellularLocation>
</comment>
<evidence type="ECO:0000256" key="6">
    <source>
        <dbReference type="SAM" id="MobiDB-lite"/>
    </source>
</evidence>
<dbReference type="AlphaFoldDB" id="A0A0R3TSV8"/>
<evidence type="ECO:0000256" key="3">
    <source>
        <dbReference type="ARBA" id="ARBA00022989"/>
    </source>
</evidence>
<feature type="transmembrane region" description="Helical" evidence="7">
    <location>
        <begin position="12"/>
        <end position="33"/>
    </location>
</feature>
<dbReference type="PANTHER" id="PTHR22776:SF49">
    <property type="entry name" value="MARVEL DOMAIN-CONTAINING PROTEIN"/>
    <property type="match status" value="1"/>
</dbReference>
<feature type="compositionally biased region" description="Polar residues" evidence="6">
    <location>
        <begin position="141"/>
        <end position="160"/>
    </location>
</feature>
<dbReference type="PROSITE" id="PS51225">
    <property type="entry name" value="MARVEL"/>
    <property type="match status" value="1"/>
</dbReference>
<keyword evidence="10" id="KW-1185">Reference proteome</keyword>
<dbReference type="GO" id="GO:0016020">
    <property type="term" value="C:membrane"/>
    <property type="evidence" value="ECO:0007669"/>
    <property type="project" value="UniProtKB-SubCell"/>
</dbReference>
<evidence type="ECO:0000256" key="1">
    <source>
        <dbReference type="ARBA" id="ARBA00004141"/>
    </source>
</evidence>